<dbReference type="InParanoid" id="A0A2K3DZ38"/>
<gene>
    <name evidence="2" type="ORF">CHLRE_03g205701v5</name>
</gene>
<feature type="region of interest" description="Disordered" evidence="1">
    <location>
        <begin position="1060"/>
        <end position="1087"/>
    </location>
</feature>
<dbReference type="Gramene" id="PNW85779">
    <property type="protein sequence ID" value="PNW85779"/>
    <property type="gene ID" value="CHLRE_03g205701v5"/>
</dbReference>
<feature type="compositionally biased region" description="Low complexity" evidence="1">
    <location>
        <begin position="253"/>
        <end position="270"/>
    </location>
</feature>
<dbReference type="GO" id="GO:2000058">
    <property type="term" value="P:regulation of ubiquitin-dependent protein catabolic process"/>
    <property type="evidence" value="ECO:0000318"/>
    <property type="project" value="GO_Central"/>
</dbReference>
<evidence type="ECO:0000313" key="3">
    <source>
        <dbReference type="Proteomes" id="UP000006906"/>
    </source>
</evidence>
<dbReference type="Proteomes" id="UP000006906">
    <property type="component" value="Chromosome 3"/>
</dbReference>
<sequence length="1269" mass="132246">MAANALPGLQARRRVALLLEEVHADSSTTTQTRKALALLNAKPSVDTYMWKAGWRLRSVFRAVKGRPKAEEDDGTGAEAVAEAEAGTDGADPEDGLELAGVAEVPYENQHAGPVELLAGALASHATAAQLDKLWDALELAVEVSKSGTMVLGGPRREHVFGLTSLREEVGRLHGVLQEVGRLTHRVLDLEPRALRRVCLLRSGHPQNCRFGTDDICLGPHTSRSKGDGDSSDRRQNGARDSNSESERGRREGGASSAAGRSGWPARAAEAADSEARLDAYPTASGSGEKQQPQKNAAEGASGSSSGSCGGGEDGGGGDSRGGVTDRDGAAGKHTGQVGGDDDVVLSDDGNAAAGGEASEAQAEAEATEAERRAWEEREAVVKATAGWCLGSIVMLLHQGVDFRGVMYRLSGSKLLGGLQDIARTLQYQLRKTAQLQVGAPGDGGAGAGGGERTQSAVLFAHTVHLQLVLLRELASQHVSLQLFEVLNSYCRDGWLSTTAKAAVATAAAAGPAPAAPAAPAAPPSPWAQSSPRELLLELYARSTLEIELLSSRLVMRQAKFQNLGAQAVPDIEQAVEQAAKQQKATTKELDRQFSRLGRMPLLHQLARAALTAELDVMRGRVSAARDAYRKAAKQAEVAAAVAAARAGAGAGVSGPAAEAAEAAEQQRLQARQPLVVAEAEQHVHEVLMKLCDWQDKVRQQSCERQRLRQQRRAATKAAVTAAALAMEAARLDEQDGGTASVGAGQDGKGLSERAQLLDRMIPRHTRGAGGVVEQQANGAGGSGSGGSDGDESDDSDEERAECWMNAERDPLRLRVEPGSFTATEAASGGAPVHATGLLSADGSVSTFTRMAALSADHVQGPRWWSDQWQNLVLAWPCGVVPCTFGSMALYGADEKGGEGGRLPAEGAPAGAGPAAAATGGAGEAAGEGGGGGGGCGAAGVQPARRRQDAAKLMMTSIHNLVYGVEEGLPFVALGSYTLALLLRHLLQLQSSRATPQVLQPTAIRAPGRHTREDPHSLPEGSEPCVVLAQLGYVPDFGIDKRPRPVREYVHAASPATAGSSSFAAAKASSGGKGDGVGRQQQQEQRQQLTNDLRTFISESLDEDGYVKLLCMSCEEVAGAVLAISQVRQARRAEAEALAAVAHRAAPKGLASSGVAAARLDQLRKEIGFAVVIPSETKVITRSPLLSLKVKPDDPNFDTTMAGELMLMVMLLSEVDVKARRVKASVMDQLELERELGGSVAVGTGRGLAAAGASGAHGSGRVGRVVGRRA</sequence>
<dbReference type="AlphaFoldDB" id="A0A2K3DZ38"/>
<feature type="region of interest" description="Disordered" evidence="1">
    <location>
        <begin position="766"/>
        <end position="800"/>
    </location>
</feature>
<organism evidence="2 3">
    <name type="scientific">Chlamydomonas reinhardtii</name>
    <name type="common">Chlamydomonas smithii</name>
    <dbReference type="NCBI Taxonomy" id="3055"/>
    <lineage>
        <taxon>Eukaryota</taxon>
        <taxon>Viridiplantae</taxon>
        <taxon>Chlorophyta</taxon>
        <taxon>core chlorophytes</taxon>
        <taxon>Chlorophyceae</taxon>
        <taxon>CS clade</taxon>
        <taxon>Chlamydomonadales</taxon>
        <taxon>Chlamydomonadaceae</taxon>
        <taxon>Chlamydomonas</taxon>
    </lineage>
</organism>
<feature type="compositionally biased region" description="Polar residues" evidence="1">
    <location>
        <begin position="283"/>
        <end position="294"/>
    </location>
</feature>
<dbReference type="GeneID" id="66053050"/>
<proteinExistence type="predicted"/>
<feature type="compositionally biased region" description="Low complexity" evidence="1">
    <location>
        <begin position="1060"/>
        <end position="1069"/>
    </location>
</feature>
<feature type="region of interest" description="Disordered" evidence="1">
    <location>
        <begin position="210"/>
        <end position="371"/>
    </location>
</feature>
<feature type="compositionally biased region" description="Gly residues" evidence="1">
    <location>
        <begin position="778"/>
        <end position="787"/>
    </location>
</feature>
<reference evidence="2 3" key="1">
    <citation type="journal article" date="2007" name="Science">
        <title>The Chlamydomonas genome reveals the evolution of key animal and plant functions.</title>
        <authorList>
            <person name="Merchant S.S."/>
            <person name="Prochnik S.E."/>
            <person name="Vallon O."/>
            <person name="Harris E.H."/>
            <person name="Karpowicz S.J."/>
            <person name="Witman G.B."/>
            <person name="Terry A."/>
            <person name="Salamov A."/>
            <person name="Fritz-Laylin L.K."/>
            <person name="Marechal-Drouard L."/>
            <person name="Marshall W.F."/>
            <person name="Qu L.H."/>
            <person name="Nelson D.R."/>
            <person name="Sanderfoot A.A."/>
            <person name="Spalding M.H."/>
            <person name="Kapitonov V.V."/>
            <person name="Ren Q."/>
            <person name="Ferris P."/>
            <person name="Lindquist E."/>
            <person name="Shapiro H."/>
            <person name="Lucas S.M."/>
            <person name="Grimwood J."/>
            <person name="Schmutz J."/>
            <person name="Cardol P."/>
            <person name="Cerutti H."/>
            <person name="Chanfreau G."/>
            <person name="Chen C.L."/>
            <person name="Cognat V."/>
            <person name="Croft M.T."/>
            <person name="Dent R."/>
            <person name="Dutcher S."/>
            <person name="Fernandez E."/>
            <person name="Fukuzawa H."/>
            <person name="Gonzalez-Ballester D."/>
            <person name="Gonzalez-Halphen D."/>
            <person name="Hallmann A."/>
            <person name="Hanikenne M."/>
            <person name="Hippler M."/>
            <person name="Inwood W."/>
            <person name="Jabbari K."/>
            <person name="Kalanon M."/>
            <person name="Kuras R."/>
            <person name="Lefebvre P.A."/>
            <person name="Lemaire S.D."/>
            <person name="Lobanov A.V."/>
            <person name="Lohr M."/>
            <person name="Manuell A."/>
            <person name="Meier I."/>
            <person name="Mets L."/>
            <person name="Mittag M."/>
            <person name="Mittelmeier T."/>
            <person name="Moroney J.V."/>
            <person name="Moseley J."/>
            <person name="Napoli C."/>
            <person name="Nedelcu A.M."/>
            <person name="Niyogi K."/>
            <person name="Novoselov S.V."/>
            <person name="Paulsen I.T."/>
            <person name="Pazour G."/>
            <person name="Purton S."/>
            <person name="Ral J.P."/>
            <person name="Riano-Pachon D.M."/>
            <person name="Riekhof W."/>
            <person name="Rymarquis L."/>
            <person name="Schroda M."/>
            <person name="Stern D."/>
            <person name="Umen J."/>
            <person name="Willows R."/>
            <person name="Wilson N."/>
            <person name="Zimmer S.L."/>
            <person name="Allmer J."/>
            <person name="Balk J."/>
            <person name="Bisova K."/>
            <person name="Chen C.J."/>
            <person name="Elias M."/>
            <person name="Gendler K."/>
            <person name="Hauser C."/>
            <person name="Lamb M.R."/>
            <person name="Ledford H."/>
            <person name="Long J.C."/>
            <person name="Minagawa J."/>
            <person name="Page M.D."/>
            <person name="Pan J."/>
            <person name="Pootakham W."/>
            <person name="Roje S."/>
            <person name="Rose A."/>
            <person name="Stahlberg E."/>
            <person name="Terauchi A.M."/>
            <person name="Yang P."/>
            <person name="Ball S."/>
            <person name="Bowler C."/>
            <person name="Dieckmann C.L."/>
            <person name="Gladyshev V.N."/>
            <person name="Green P."/>
            <person name="Jorgensen R."/>
            <person name="Mayfield S."/>
            <person name="Mueller-Roeber B."/>
            <person name="Rajamani S."/>
            <person name="Sayre R.T."/>
            <person name="Brokstein P."/>
            <person name="Dubchak I."/>
            <person name="Goodstein D."/>
            <person name="Hornick L."/>
            <person name="Huang Y.W."/>
            <person name="Jhaveri J."/>
            <person name="Luo Y."/>
            <person name="Martinez D."/>
            <person name="Ngau W.C."/>
            <person name="Otillar B."/>
            <person name="Poliakov A."/>
            <person name="Porter A."/>
            <person name="Szajkowski L."/>
            <person name="Werner G."/>
            <person name="Zhou K."/>
            <person name="Grigoriev I.V."/>
            <person name="Rokhsar D.S."/>
            <person name="Grossman A.R."/>
        </authorList>
    </citation>
    <scope>NUCLEOTIDE SEQUENCE [LARGE SCALE GENOMIC DNA]</scope>
    <source>
        <strain evidence="3">CC-503</strain>
    </source>
</reference>
<feature type="compositionally biased region" description="Low complexity" evidence="1">
    <location>
        <begin position="76"/>
        <end position="89"/>
    </location>
</feature>
<feature type="compositionally biased region" description="Low complexity" evidence="1">
    <location>
        <begin position="346"/>
        <end position="364"/>
    </location>
</feature>
<feature type="compositionally biased region" description="Gly residues" evidence="1">
    <location>
        <begin position="307"/>
        <end position="320"/>
    </location>
</feature>
<feature type="compositionally biased region" description="Low complexity" evidence="1">
    <location>
        <begin position="1077"/>
        <end position="1087"/>
    </location>
</feature>
<feature type="compositionally biased region" description="Gly residues" evidence="1">
    <location>
        <begin position="919"/>
        <end position="937"/>
    </location>
</feature>
<dbReference type="KEGG" id="cre:CHLRE_03g205701v5"/>
<keyword evidence="3" id="KW-1185">Reference proteome</keyword>
<evidence type="ECO:0000313" key="2">
    <source>
        <dbReference type="EMBL" id="PNW85779.1"/>
    </source>
</evidence>
<dbReference type="PANTHER" id="PTHR12948:SF3">
    <property type="entry name" value="NEDD8 ULTIMATE BUSTER 1"/>
    <property type="match status" value="1"/>
</dbReference>
<dbReference type="InterPro" id="IPR039749">
    <property type="entry name" value="NUB1"/>
</dbReference>
<dbReference type="EMBL" id="CM008964">
    <property type="protein sequence ID" value="PNW85779.1"/>
    <property type="molecule type" value="Genomic_DNA"/>
</dbReference>
<dbReference type="ExpressionAtlas" id="A0A2K3DZ38">
    <property type="expression patterns" value="baseline"/>
</dbReference>
<dbReference type="RefSeq" id="XP_042926476.1">
    <property type="nucleotide sequence ID" value="XM_043061489.1"/>
</dbReference>
<feature type="region of interest" description="Disordered" evidence="1">
    <location>
        <begin position="897"/>
        <end position="940"/>
    </location>
</feature>
<dbReference type="PANTHER" id="PTHR12948">
    <property type="entry name" value="NEDD8 ULTIMATE BUSTER-1 BS4 PROTEIN"/>
    <property type="match status" value="1"/>
</dbReference>
<feature type="compositionally biased region" description="Acidic residues" evidence="1">
    <location>
        <begin position="788"/>
        <end position="799"/>
    </location>
</feature>
<name>A0A2K3DZ38_CHLRE</name>
<evidence type="ECO:0000256" key="1">
    <source>
        <dbReference type="SAM" id="MobiDB-lite"/>
    </source>
</evidence>
<feature type="region of interest" description="Disordered" evidence="1">
    <location>
        <begin position="65"/>
        <end position="95"/>
    </location>
</feature>
<feature type="compositionally biased region" description="Low complexity" evidence="1">
    <location>
        <begin position="901"/>
        <end position="918"/>
    </location>
</feature>
<feature type="compositionally biased region" description="Basic and acidic residues" evidence="1">
    <location>
        <begin position="224"/>
        <end position="252"/>
    </location>
</feature>
<protein>
    <submittedName>
        <fullName evidence="2">Uncharacterized protein</fullName>
    </submittedName>
</protein>
<accession>A0A2K3DZ38</accession>
<dbReference type="OrthoDB" id="10674482at2759"/>